<evidence type="ECO:0000256" key="1">
    <source>
        <dbReference type="SAM" id="Phobius"/>
    </source>
</evidence>
<organism evidence="3 4">
    <name type="scientific">Oceaniferula marina</name>
    <dbReference type="NCBI Taxonomy" id="2748318"/>
    <lineage>
        <taxon>Bacteria</taxon>
        <taxon>Pseudomonadati</taxon>
        <taxon>Verrucomicrobiota</taxon>
        <taxon>Verrucomicrobiia</taxon>
        <taxon>Verrucomicrobiales</taxon>
        <taxon>Verrucomicrobiaceae</taxon>
        <taxon>Oceaniferula</taxon>
    </lineage>
</organism>
<keyword evidence="1" id="KW-1133">Transmembrane helix</keyword>
<feature type="signal peptide" evidence="2">
    <location>
        <begin position="1"/>
        <end position="20"/>
    </location>
</feature>
<dbReference type="CDD" id="cd06174">
    <property type="entry name" value="MFS"/>
    <property type="match status" value="1"/>
</dbReference>
<keyword evidence="4" id="KW-1185">Reference proteome</keyword>
<feature type="transmembrane region" description="Helical" evidence="1">
    <location>
        <begin position="1138"/>
        <end position="1159"/>
    </location>
</feature>
<accession>A0A851GNN1</accession>
<evidence type="ECO:0000313" key="4">
    <source>
        <dbReference type="Proteomes" id="UP000557872"/>
    </source>
</evidence>
<dbReference type="Proteomes" id="UP000557872">
    <property type="component" value="Unassembled WGS sequence"/>
</dbReference>
<feature type="transmembrane region" description="Helical" evidence="1">
    <location>
        <begin position="1188"/>
        <end position="1207"/>
    </location>
</feature>
<evidence type="ECO:0000313" key="3">
    <source>
        <dbReference type="EMBL" id="NWK55744.1"/>
    </source>
</evidence>
<dbReference type="RefSeq" id="WP_178932288.1">
    <property type="nucleotide sequence ID" value="NZ_JACBAZ010000003.1"/>
</dbReference>
<evidence type="ECO:0000256" key="2">
    <source>
        <dbReference type="SAM" id="SignalP"/>
    </source>
</evidence>
<keyword evidence="1" id="KW-0812">Transmembrane</keyword>
<sequence>MKMMIRTLFFLFSLLGFASAQNQPSAGVQASVDENGAGAVTLTAKGVLPKPALFFTAGVQSLATVTARRVEQESALSIKVLQGRPELMTLALAGDGEVVSVTGKGLADWAVRRSADGKRRFLDLKPVLVKGSQGPKSMTLTVKSKHELKSLPAKMSMLVINPGEAVGYRSRLEVQVRGVDARVAKVRGLSPLEKEWTFTSAGEHGLDLQVYPSGGAPGAVELRNARLTGSIDDALGSALFRYTATAYVSDADGGGIDFLSGRAAVSRIQEGAAYSLHVRPDGNGYRLVFDRAGEFPVNLEMIARIDDRHGSWQGWNVLDFTTPQGAVVPVVFKGLAKDLLFAEGQALMPRHEDRDGADEWRTFLPASGHCFLAWKKGRKGGDGKLAFTCRGLTDVSVGAGLMRQTSEFQLKILQGKLNTLSLRMQGAGEVLDVEGTHIAGWKVEPSPEGAAGDRVLKVQLSLPLKDAGVVQIRTQQALQPFPVTASPMRLTPVGVLRHSGFLRLRNAGAVRLGTSGVQGLMQLSPDKYPSGKINARQVFAFRYPSADYDWKVSADQILPEVSLNQVVVYQQTESDRLIHSNMELDIREAPLREWELRVPDGYAVAALNGAEVADYVVGTTVEKGLRDIKVLFKKAVSGRQLIQLRLEKNAPPAEGLWSLPVLEFPNVKNARGHVGVAAAAGWRVTSETSEKLSETPLSYFPIKMTDLQQSYRFRESDWRSEIKIEARGQSVQADVFHLYSLKEGMAYGSVVLNYFVVGAPVNQWELSIPESYGNVNIEGQNVRQWRRVEGDKVLVQLESPVSGSATLLVTYENAMSARGGTLALGEVRPVNVQSESGFIEVVSPVLVNHQVSKTSPGLLKVSAQELPAEFRMLTTAPSQVAWQYAARPFELAIDIAWFKRGETLEQVVDFAELSSKVSRDGQVTTVAEFYVRTRGRQALRMTLPSASKLWDARADGSRIAARRDGEQYLLPLPVGDNPNQPVRVQVRYGSRPEQGASGKKVSLGAPVLTAPVIIAGWKVSAEQGRLLVPEDADAGVRKEPLTETGFESLQGRSLRLLLIGICFLVGVIGLRRGKRAGWLYALAAVGLFLSICLSWTLAKEVWLERRVNQSAIEITAQVVSPDAPVQVMLKNIAPWQAMVSWMGVAAGVVGVITLLASLLFKSLPVFWLRVLGVAMLAGGMLAQRGGAVGLLILVGVLAVILLLWVLIRGFGHWSKWNGERQEARRTQQAEEEEALSLGAADGVMKLLVLGLGLAGMLSGASLKAADEVRSIDTMEQTWRIEKGRLFAQVDISLQGKVGGSHLLLREPAVLTSFEGDGLRVSKLKQGKVHVWMLAVERDGLITGRATYEMALPKNRGDFMLPTGMASVQKLKAVIDEPGLELYSSAAVQTVRGEDTKRSVELVLAPLPQIAIGVRARGRDIDAEETKFYAEVANLYLPSPGVVDGIHQVTIRPSSGKVGSLTMKVPEGFTVGEVLAKEVANWRFDPGSRSLTVEVLPAQSRAFSIRVETQRGLKALPADTRLASMTVDGDAGETNMLGLAFGSEAQPGKITVDEMSAVNVDDFDRSLIPTVAGNKKQARGILHKVYRSASGVGSVNLQVAPVMPELRVVTSQELTLGSERTLLSAVIQANITRAGIFQLSFVVPEGMEMESLSGPALSHWTENDSKGKRQVTMHLNGRTIGQQQFALTLTGTPVGEQSEWQVPRLLLDDAVRQSGQLIVIPEKGIRVRAVNRNKVSRLNAQLNQSINVRVKQSGGLAFRILQSDWSLSLGIEQLEAWITASVLHEVTLREGQTRTRLSTIYQIDHAAVKSIQVVLPGLSDDEARTVRASGAAVKGISRLDGERWEIVFRRGVLGQVPVQIEYQRSADRGKGGEESILPAVLEKTKRSTYFVAVRTTGRLDMQADRPGHGWRRSDWAAVAAKLRNPADTSMPDLCYRLNDPEGPLKVTLKRHEMANTLKLRVTGGRMMTVFSPGGESLTSVHLDARVLEKTKLKVTLPQQAVLYNVLVNEASVNVVREGETHLFHVAPSSPDSDQASVSLVYSTPSGQGDIRLSAPSFNVPLESMAWDVLVPEGYRLDSYVGGFDLRGSQGVQDYHLDDYLSMISSKQSEEARQGVVSLQKASDYMKVGKRKEAAKELEKVTKNRSVDAASNEDARVQLFQLQTQQAVWGLNSRRQRMYLDNKAAGNGVKANDALEDAANSNPLFQGKQEFDVRQVDDFLRGNSLEEKQALKNIAKRLIGQQLATEPAPQTISTIVRGRGEVLRFTRGIQVEGDSSLGLELDIESTSGVKSSWVLMLLFGFGLVGAASMTRKVESA</sequence>
<name>A0A851GNN1_9BACT</name>
<protein>
    <submittedName>
        <fullName evidence="3">MFS transporter</fullName>
    </submittedName>
</protein>
<gene>
    <name evidence="3" type="ORF">HW115_08990</name>
</gene>
<comment type="caution">
    <text evidence="3">The sequence shown here is derived from an EMBL/GenBank/DDBJ whole genome shotgun (WGS) entry which is preliminary data.</text>
</comment>
<keyword evidence="1" id="KW-0472">Membrane</keyword>
<feature type="chain" id="PRO_5032403387" evidence="2">
    <location>
        <begin position="21"/>
        <end position="2314"/>
    </location>
</feature>
<feature type="transmembrane region" description="Helical" evidence="1">
    <location>
        <begin position="1053"/>
        <end position="1070"/>
    </location>
</feature>
<proteinExistence type="predicted"/>
<feature type="transmembrane region" description="Helical" evidence="1">
    <location>
        <begin position="1077"/>
        <end position="1098"/>
    </location>
</feature>
<reference evidence="3 4" key="1">
    <citation type="submission" date="2020-07" db="EMBL/GenBank/DDBJ databases">
        <title>Roseicoccus Jingziensis gen. nov., sp. nov., isolated from coastal seawater.</title>
        <authorList>
            <person name="Feng X."/>
        </authorList>
    </citation>
    <scope>NUCLEOTIDE SEQUENCE [LARGE SCALE GENOMIC DNA]</scope>
    <source>
        <strain evidence="3 4">N1E253</strain>
    </source>
</reference>
<keyword evidence="2" id="KW-0732">Signal</keyword>
<dbReference type="EMBL" id="JACBAZ010000003">
    <property type="protein sequence ID" value="NWK55744.1"/>
    <property type="molecule type" value="Genomic_DNA"/>
</dbReference>